<dbReference type="EMBL" id="HBED01047268">
    <property type="protein sequence ID" value="CAD8325305.1"/>
    <property type="molecule type" value="Transcribed_RNA"/>
</dbReference>
<dbReference type="InterPro" id="IPR036291">
    <property type="entry name" value="NAD(P)-bd_dom_sf"/>
</dbReference>
<dbReference type="PANTHER" id="PTHR24320:SF282">
    <property type="entry name" value="WW DOMAIN-CONTAINING OXIDOREDUCTASE"/>
    <property type="match status" value="1"/>
</dbReference>
<comment type="similarity">
    <text evidence="1">Belongs to the short-chain dehydrogenases/reductases (SDR) family.</text>
</comment>
<dbReference type="SUPFAM" id="SSF51735">
    <property type="entry name" value="NAD(P)-binding Rossmann-fold domains"/>
    <property type="match status" value="1"/>
</dbReference>
<accession>A0A7R9ZG92</accession>
<keyword evidence="2" id="KW-0521">NADP</keyword>
<sequence length="332" mass="35987">MTRLYNNYKKGLPKLSGKVIAITGTTSGTGFVAAKTCGELEADAVLLLNRNSSRSTASLAKLKEEVPNGNFVPVECDLQDFQSVRRAAAEITSNYKELYCLSNNAGILATPDEATKDGYDTQMQTNHLSHFLLTAELFPLLQAGAEKHGDARIVHHSSIGREYTPNDGLEEKYFKKNGGNLGGNEQIMMGGGPFHRYFQTKLANSVFTYALHEKLQASKDFRIRAVCAHPGGSNTNLDNHLSYGFFTNLALKTLMPVLAQSAEDGSVGLIKAMIDPKAESGVLYGPWSKCRTASAMSGAAVPNPPKPYEVDPKAMAMLWRTSEEAAGVKFAI</sequence>
<dbReference type="GO" id="GO:0016491">
    <property type="term" value="F:oxidoreductase activity"/>
    <property type="evidence" value="ECO:0007669"/>
    <property type="project" value="UniProtKB-KW"/>
</dbReference>
<gene>
    <name evidence="4" type="ORF">TDUB1175_LOCUS23725</name>
</gene>
<dbReference type="PANTHER" id="PTHR24320">
    <property type="entry name" value="RETINOL DEHYDROGENASE"/>
    <property type="match status" value="1"/>
</dbReference>
<evidence type="ECO:0000256" key="1">
    <source>
        <dbReference type="ARBA" id="ARBA00006484"/>
    </source>
</evidence>
<evidence type="ECO:0000256" key="3">
    <source>
        <dbReference type="ARBA" id="ARBA00023002"/>
    </source>
</evidence>
<evidence type="ECO:0008006" key="5">
    <source>
        <dbReference type="Google" id="ProtNLM"/>
    </source>
</evidence>
<evidence type="ECO:0000256" key="2">
    <source>
        <dbReference type="ARBA" id="ARBA00022857"/>
    </source>
</evidence>
<name>A0A7R9ZG92_9STRA</name>
<keyword evidence="3" id="KW-0560">Oxidoreductase</keyword>
<dbReference type="Gene3D" id="3.40.50.720">
    <property type="entry name" value="NAD(P)-binding Rossmann-like Domain"/>
    <property type="match status" value="1"/>
</dbReference>
<proteinExistence type="inferred from homology"/>
<dbReference type="InterPro" id="IPR002347">
    <property type="entry name" value="SDR_fam"/>
</dbReference>
<reference evidence="4" key="1">
    <citation type="submission" date="2021-01" db="EMBL/GenBank/DDBJ databases">
        <authorList>
            <person name="Corre E."/>
            <person name="Pelletier E."/>
            <person name="Niang G."/>
            <person name="Scheremetjew M."/>
            <person name="Finn R."/>
            <person name="Kale V."/>
            <person name="Holt S."/>
            <person name="Cochrane G."/>
            <person name="Meng A."/>
            <person name="Brown T."/>
            <person name="Cohen L."/>
        </authorList>
    </citation>
    <scope>NUCLEOTIDE SEQUENCE</scope>
    <source>
        <strain evidence="4">CCMP147</strain>
    </source>
</reference>
<evidence type="ECO:0000313" key="4">
    <source>
        <dbReference type="EMBL" id="CAD8325305.1"/>
    </source>
</evidence>
<organism evidence="4">
    <name type="scientific">Pseudictyota dubia</name>
    <dbReference type="NCBI Taxonomy" id="2749911"/>
    <lineage>
        <taxon>Eukaryota</taxon>
        <taxon>Sar</taxon>
        <taxon>Stramenopiles</taxon>
        <taxon>Ochrophyta</taxon>
        <taxon>Bacillariophyta</taxon>
        <taxon>Mediophyceae</taxon>
        <taxon>Biddulphiophycidae</taxon>
        <taxon>Eupodiscales</taxon>
        <taxon>Odontellaceae</taxon>
        <taxon>Pseudictyota</taxon>
    </lineage>
</organism>
<protein>
    <recommendedName>
        <fullName evidence="5">Protochlorophyllide reductase</fullName>
    </recommendedName>
</protein>
<dbReference type="Pfam" id="PF00106">
    <property type="entry name" value="adh_short"/>
    <property type="match status" value="1"/>
</dbReference>
<dbReference type="AlphaFoldDB" id="A0A7R9ZG92"/>